<comment type="caution">
    <text evidence="7">The sequence shown here is derived from an EMBL/GenBank/DDBJ whole genome shotgun (WGS) entry which is preliminary data.</text>
</comment>
<evidence type="ECO:0000313" key="7">
    <source>
        <dbReference type="EMBL" id="HIR14643.1"/>
    </source>
</evidence>
<evidence type="ECO:0000256" key="1">
    <source>
        <dbReference type="ARBA" id="ARBA00004141"/>
    </source>
</evidence>
<dbReference type="GO" id="GO:0140359">
    <property type="term" value="F:ABC-type transporter activity"/>
    <property type="evidence" value="ECO:0007669"/>
    <property type="project" value="InterPro"/>
</dbReference>
<sequence>MKKRWSNFCSIFCFTFIQHIRRKGYRGGTLVGILLCFLLPVLIMGALEYLGGNAQDVSYASDSLQVYVVNHGKADLDLSALADRGAEYFDSLTFLEQEGEAEEAEKKAEASPDALVMVVDQEEGEYQVTVLEPEESEKRENAENLSSFLSQEFGAAIGQTEPEADLETEEDNMGIQEILNLLLPYLNCMLLYFLLLFYGQNVGGCIILEKTSKLMDTFLISVKPAQMLAGKVFGTVCAAMLQFALWTAALLGGFLAGAEAVRWINPRTDMILVLLIESLSLFRGMFSLGTVLLALGIILAGFLLYCALAAVGGAVSSKPEDLSNANILFILALLISFFAVLGSSGFGEQIPVWLDWIPFTAVLVVPGQILTGAVGTAAGLGILAVVFASSLLVIWLAAKVYSAMALYKGNLLTPGKILSMIKENHR</sequence>
<feature type="transmembrane region" description="Helical" evidence="5">
    <location>
        <begin position="293"/>
        <end position="315"/>
    </location>
</feature>
<evidence type="ECO:0000256" key="2">
    <source>
        <dbReference type="ARBA" id="ARBA00022692"/>
    </source>
</evidence>
<evidence type="ECO:0000313" key="8">
    <source>
        <dbReference type="Proteomes" id="UP000886757"/>
    </source>
</evidence>
<feature type="domain" description="ABC-2 type transporter transmembrane" evidence="6">
    <location>
        <begin position="33"/>
        <end position="398"/>
    </location>
</feature>
<feature type="transmembrane region" description="Helical" evidence="5">
    <location>
        <begin position="27"/>
        <end position="47"/>
    </location>
</feature>
<dbReference type="Pfam" id="PF12698">
    <property type="entry name" value="ABC2_membrane_3"/>
    <property type="match status" value="1"/>
</dbReference>
<organism evidence="7 8">
    <name type="scientific">Candidatus Choladousia intestinavium</name>
    <dbReference type="NCBI Taxonomy" id="2840727"/>
    <lineage>
        <taxon>Bacteria</taxon>
        <taxon>Bacillati</taxon>
        <taxon>Bacillota</taxon>
        <taxon>Clostridia</taxon>
        <taxon>Lachnospirales</taxon>
        <taxon>Lachnospiraceae</taxon>
        <taxon>Lachnospiraceae incertae sedis</taxon>
        <taxon>Candidatus Choladousia</taxon>
    </lineage>
</organism>
<keyword evidence="3 5" id="KW-1133">Transmembrane helix</keyword>
<evidence type="ECO:0000256" key="3">
    <source>
        <dbReference type="ARBA" id="ARBA00022989"/>
    </source>
</evidence>
<evidence type="ECO:0000256" key="4">
    <source>
        <dbReference type="ARBA" id="ARBA00023136"/>
    </source>
</evidence>
<dbReference type="GO" id="GO:0016020">
    <property type="term" value="C:membrane"/>
    <property type="evidence" value="ECO:0007669"/>
    <property type="project" value="UniProtKB-SubCell"/>
</dbReference>
<proteinExistence type="predicted"/>
<reference evidence="7" key="2">
    <citation type="journal article" date="2021" name="PeerJ">
        <title>Extensive microbial diversity within the chicken gut microbiome revealed by metagenomics and culture.</title>
        <authorList>
            <person name="Gilroy R."/>
            <person name="Ravi A."/>
            <person name="Getino M."/>
            <person name="Pursley I."/>
            <person name="Horton D.L."/>
            <person name="Alikhan N.F."/>
            <person name="Baker D."/>
            <person name="Gharbi K."/>
            <person name="Hall N."/>
            <person name="Watson M."/>
            <person name="Adriaenssens E.M."/>
            <person name="Foster-Nyarko E."/>
            <person name="Jarju S."/>
            <person name="Secka A."/>
            <person name="Antonio M."/>
            <person name="Oren A."/>
            <person name="Chaudhuri R.R."/>
            <person name="La Ragione R."/>
            <person name="Hildebrand F."/>
            <person name="Pallen M.J."/>
        </authorList>
    </citation>
    <scope>NUCLEOTIDE SEQUENCE</scope>
    <source>
        <strain evidence="7">ChiSjej4B22-8148</strain>
    </source>
</reference>
<reference evidence="7" key="1">
    <citation type="submission" date="2020-10" db="EMBL/GenBank/DDBJ databases">
        <authorList>
            <person name="Gilroy R."/>
        </authorList>
    </citation>
    <scope>NUCLEOTIDE SEQUENCE</scope>
    <source>
        <strain evidence="7">ChiSjej4B22-8148</strain>
    </source>
</reference>
<comment type="subcellular location">
    <subcellularLocation>
        <location evidence="1">Membrane</location>
        <topology evidence="1">Multi-pass membrane protein</topology>
    </subcellularLocation>
</comment>
<evidence type="ECO:0000259" key="6">
    <source>
        <dbReference type="Pfam" id="PF12698"/>
    </source>
</evidence>
<dbReference type="Proteomes" id="UP000886757">
    <property type="component" value="Unassembled WGS sequence"/>
</dbReference>
<dbReference type="InterPro" id="IPR013525">
    <property type="entry name" value="ABC2_TM"/>
</dbReference>
<evidence type="ECO:0000256" key="5">
    <source>
        <dbReference type="SAM" id="Phobius"/>
    </source>
</evidence>
<feature type="transmembrane region" description="Helical" evidence="5">
    <location>
        <begin position="189"/>
        <end position="208"/>
    </location>
</feature>
<name>A0A9D1ADQ0_9FIRM</name>
<feature type="transmembrane region" description="Helical" evidence="5">
    <location>
        <begin position="327"/>
        <end position="346"/>
    </location>
</feature>
<feature type="transmembrane region" description="Helical" evidence="5">
    <location>
        <begin position="377"/>
        <end position="398"/>
    </location>
</feature>
<dbReference type="AlphaFoldDB" id="A0A9D1ADQ0"/>
<protein>
    <submittedName>
        <fullName evidence="7">ABC transporter permease</fullName>
    </submittedName>
</protein>
<accession>A0A9D1ADQ0</accession>
<keyword evidence="4 5" id="KW-0472">Membrane</keyword>
<keyword evidence="2 5" id="KW-0812">Transmembrane</keyword>
<feature type="transmembrane region" description="Helical" evidence="5">
    <location>
        <begin position="228"/>
        <end position="258"/>
    </location>
</feature>
<gene>
    <name evidence="7" type="ORF">IAB31_12055</name>
</gene>
<dbReference type="EMBL" id="DVGK01000139">
    <property type="protein sequence ID" value="HIR14643.1"/>
    <property type="molecule type" value="Genomic_DNA"/>
</dbReference>